<dbReference type="EMBL" id="PXXK01000949">
    <property type="protein sequence ID" value="RFN40591.1"/>
    <property type="molecule type" value="Genomic_DNA"/>
</dbReference>
<dbReference type="SUPFAM" id="SSF54160">
    <property type="entry name" value="Chromo domain-like"/>
    <property type="match status" value="1"/>
</dbReference>
<dbReference type="Proteomes" id="UP000265631">
    <property type="component" value="Unassembled WGS sequence"/>
</dbReference>
<name>A0A395M6P1_9HYPO</name>
<comment type="subunit">
    <text evidence="1">Component of the NuA4 histone acetyltransferase complex.</text>
</comment>
<feature type="region of interest" description="Disordered" evidence="2">
    <location>
        <begin position="83"/>
        <end position="137"/>
    </location>
</feature>
<comment type="caution">
    <text evidence="3">The sequence shown here is derived from an EMBL/GenBank/DDBJ whole genome shotgun (WGS) entry which is preliminary data.</text>
</comment>
<evidence type="ECO:0000313" key="4">
    <source>
        <dbReference type="Proteomes" id="UP000265631"/>
    </source>
</evidence>
<feature type="compositionally biased region" description="Acidic residues" evidence="2">
    <location>
        <begin position="297"/>
        <end position="306"/>
    </location>
</feature>
<sequence length="347" mass="38915">EPFSAFTNILSIAPSAEHPFHPAPTKTALESAHLSYQTTTATATAAISSARSHPTRSHQFPIAQPSNFLFLLPSSPTVASNLTPLPPSTHMMAPEKPSNKMSKKRQTLPPNNPKPGKVQKVASKAKKPKRERDGMYWTPYDPAKAEFVTGHRFSASGRALLTVKTQEREDDVTISEFNLGAGRGEREELIFRYWLELDMKENPDKAQEENRDHRTAVTGRDTYHLQDIVNHRRLKKGKSNGKLVFDVTYQGYPHNEIGEKTMDEVLDMRPKIVDRYFKKKGIALPRQHANRVANDPDTSDDDDETDDKMGDDEHPDEANEESNHCQDAEGEEAMEDEAGGTEDVIEV</sequence>
<keyword evidence="4" id="KW-1185">Reference proteome</keyword>
<feature type="compositionally biased region" description="Acidic residues" evidence="2">
    <location>
        <begin position="328"/>
        <end position="347"/>
    </location>
</feature>
<feature type="non-terminal residue" evidence="3">
    <location>
        <position position="347"/>
    </location>
</feature>
<dbReference type="AlphaFoldDB" id="A0A395M6P1"/>
<evidence type="ECO:0000256" key="1">
    <source>
        <dbReference type="ARBA" id="ARBA00011353"/>
    </source>
</evidence>
<feature type="region of interest" description="Disordered" evidence="2">
    <location>
        <begin position="287"/>
        <end position="347"/>
    </location>
</feature>
<feature type="non-terminal residue" evidence="3">
    <location>
        <position position="1"/>
    </location>
</feature>
<reference evidence="3 4" key="1">
    <citation type="journal article" date="2018" name="PLoS Pathog.">
        <title>Evolution of structural diversity of trichothecenes, a family of toxins produced by plant pathogenic and entomopathogenic fungi.</title>
        <authorList>
            <person name="Proctor R.H."/>
            <person name="McCormick S.P."/>
            <person name="Kim H.S."/>
            <person name="Cardoza R.E."/>
            <person name="Stanley A.M."/>
            <person name="Lindo L."/>
            <person name="Kelly A."/>
            <person name="Brown D.W."/>
            <person name="Lee T."/>
            <person name="Vaughan M.M."/>
            <person name="Alexander N.J."/>
            <person name="Busman M."/>
            <person name="Gutierrez S."/>
        </authorList>
    </citation>
    <scope>NUCLEOTIDE SEQUENCE [LARGE SCALE GENOMIC DNA]</scope>
    <source>
        <strain evidence="3 4">NRRL 13405</strain>
    </source>
</reference>
<organism evidence="3 4">
    <name type="scientific">Fusarium flagelliforme</name>
    <dbReference type="NCBI Taxonomy" id="2675880"/>
    <lineage>
        <taxon>Eukaryota</taxon>
        <taxon>Fungi</taxon>
        <taxon>Dikarya</taxon>
        <taxon>Ascomycota</taxon>
        <taxon>Pezizomycotina</taxon>
        <taxon>Sordariomycetes</taxon>
        <taxon>Hypocreomycetidae</taxon>
        <taxon>Hypocreales</taxon>
        <taxon>Nectriaceae</taxon>
        <taxon>Fusarium</taxon>
        <taxon>Fusarium incarnatum-equiseti species complex</taxon>
    </lineage>
</organism>
<accession>A0A395M6P1</accession>
<proteinExistence type="predicted"/>
<dbReference type="InterPro" id="IPR016197">
    <property type="entry name" value="Chromo-like_dom_sf"/>
</dbReference>
<evidence type="ECO:0000313" key="3">
    <source>
        <dbReference type="EMBL" id="RFN40591.1"/>
    </source>
</evidence>
<evidence type="ECO:0000256" key="2">
    <source>
        <dbReference type="SAM" id="MobiDB-lite"/>
    </source>
</evidence>
<gene>
    <name evidence="3" type="ORF">FIE12Z_13037</name>
</gene>
<protein>
    <submittedName>
        <fullName evidence="3">Uncharacterized protein</fullName>
    </submittedName>
</protein>